<feature type="compositionally biased region" description="Polar residues" evidence="1">
    <location>
        <begin position="188"/>
        <end position="211"/>
    </location>
</feature>
<dbReference type="Proteomes" id="UP001141806">
    <property type="component" value="Unassembled WGS sequence"/>
</dbReference>
<dbReference type="PANTHER" id="PTHR34461:SF2">
    <property type="entry name" value="EXPRESSED PROTEIN"/>
    <property type="match status" value="1"/>
</dbReference>
<protein>
    <submittedName>
        <fullName evidence="2">Uncharacterized protein</fullName>
    </submittedName>
</protein>
<evidence type="ECO:0000256" key="1">
    <source>
        <dbReference type="SAM" id="MobiDB-lite"/>
    </source>
</evidence>
<reference evidence="2" key="1">
    <citation type="journal article" date="2023" name="Plant J.">
        <title>The genome of the king protea, Protea cynaroides.</title>
        <authorList>
            <person name="Chang J."/>
            <person name="Duong T.A."/>
            <person name="Schoeman C."/>
            <person name="Ma X."/>
            <person name="Roodt D."/>
            <person name="Barker N."/>
            <person name="Li Z."/>
            <person name="Van de Peer Y."/>
            <person name="Mizrachi E."/>
        </authorList>
    </citation>
    <scope>NUCLEOTIDE SEQUENCE</scope>
    <source>
        <tissue evidence="2">Young leaves</tissue>
    </source>
</reference>
<gene>
    <name evidence="2" type="ORF">NE237_022566</name>
</gene>
<evidence type="ECO:0000313" key="3">
    <source>
        <dbReference type="Proteomes" id="UP001141806"/>
    </source>
</evidence>
<evidence type="ECO:0000313" key="2">
    <source>
        <dbReference type="EMBL" id="KAJ4962627.1"/>
    </source>
</evidence>
<feature type="region of interest" description="Disordered" evidence="1">
    <location>
        <begin position="181"/>
        <end position="211"/>
    </location>
</feature>
<dbReference type="PANTHER" id="PTHR34461">
    <property type="entry name" value="EXPRESSED PROTEIN"/>
    <property type="match status" value="1"/>
</dbReference>
<dbReference type="AlphaFoldDB" id="A0A9Q0K4L3"/>
<feature type="region of interest" description="Disordered" evidence="1">
    <location>
        <begin position="464"/>
        <end position="499"/>
    </location>
</feature>
<keyword evidence="3" id="KW-1185">Reference proteome</keyword>
<dbReference type="OrthoDB" id="775914at2759"/>
<dbReference type="EMBL" id="JAMYWD010000008">
    <property type="protein sequence ID" value="KAJ4962627.1"/>
    <property type="molecule type" value="Genomic_DNA"/>
</dbReference>
<organism evidence="2 3">
    <name type="scientific">Protea cynaroides</name>
    <dbReference type="NCBI Taxonomy" id="273540"/>
    <lineage>
        <taxon>Eukaryota</taxon>
        <taxon>Viridiplantae</taxon>
        <taxon>Streptophyta</taxon>
        <taxon>Embryophyta</taxon>
        <taxon>Tracheophyta</taxon>
        <taxon>Spermatophyta</taxon>
        <taxon>Magnoliopsida</taxon>
        <taxon>Proteales</taxon>
        <taxon>Proteaceae</taxon>
        <taxon>Protea</taxon>
    </lineage>
</organism>
<accession>A0A9Q0K4L3</accession>
<proteinExistence type="predicted"/>
<comment type="caution">
    <text evidence="2">The sequence shown here is derived from an EMBL/GenBank/DDBJ whole genome shotgun (WGS) entry which is preliminary data.</text>
</comment>
<sequence>MELRSFSHMHFVQAIKRGTVEKISNVDSCGRPSFRFKTLKAIYESEDAKNIGSCTTFQKQGGGLMHSSLGCGGVKIDRMVLLTDSSKIKTDHEDTCDRIGNSAMDDPSFSEITLKQLKERCKTKKRKLPKFVDLKKEESCFHLNEDHAKLQLKEDESDLEESLSSWKLRLLKKPKAKQKCIRKEVHSPSKSAVSVSEQTPSAPPDSLQSTVDLTGSIKTEIDVSGPEVSDCHNLDDFTFGATLNLHPTVDSRANISDEGAVSSKTSELAIGKSTFLTTESPCCVVTEISIEHLKGENSISLPASAAVEEVMEDSFSEVIGQDTLSSSVSELATSISIIQSIPIASTMEAPSVTNKPGSETCGSCESYSFMQGTSYEVDSSSVIHMPHKLNDDSFRCTKPNDVGGYILNVESEDNSKEDTFPDPATNAIRNSDILYMSFQKMNSDFNFPSDFSSINCSPPIIEEKQKHSSLSIEGPVSAGTDTESDGDIKEDNLSDPKTSGVNNTDILYISSQNCHTCLNPPSSSEDFNSAIDEKQSFSTEEGPMANIAGVRDCSVWTDRSDDTESRTNMEVLEKFHALKLQSPPKRLLSTRKAISPTSQEKLRQAVEVDYLNDPIGLSKCRERLCFGKQSKTRASSTESDLKGVEVKVSPQRFILKLKNEKSRPNLLVPKGILKSPNVSCAMPQAATESTCAHPSAESAIAFSQRQMRDIECLAMKLVQELKFMKDIVVEKMHPEVDSSKSSKYTVDEMGVAVDKAGEIEETTRKWLSMMARDCSRFCRIMRSTGKKAVSAPTSNYGLHKDRKRIVFADEAGGPLCHVKVFEDQLASLCGSECENEKDLAN</sequence>
<name>A0A9Q0K4L3_9MAGN</name>